<organism evidence="2 3">
    <name type="scientific">Rubinisphaera brasiliensis (strain ATCC 49424 / DSM 5305 / JCM 21570 / IAM 15109 / NBRC 103401 / IFAM 1448)</name>
    <name type="common">Planctomyces brasiliensis</name>
    <dbReference type="NCBI Taxonomy" id="756272"/>
    <lineage>
        <taxon>Bacteria</taxon>
        <taxon>Pseudomonadati</taxon>
        <taxon>Planctomycetota</taxon>
        <taxon>Planctomycetia</taxon>
        <taxon>Planctomycetales</taxon>
        <taxon>Planctomycetaceae</taxon>
        <taxon>Rubinisphaera</taxon>
    </lineage>
</organism>
<evidence type="ECO:0000259" key="1">
    <source>
        <dbReference type="Pfam" id="PF08878"/>
    </source>
</evidence>
<dbReference type="eggNOG" id="ENOG502Z96M">
    <property type="taxonomic scope" value="Bacteria"/>
</dbReference>
<gene>
    <name evidence="2" type="ordered locus">Plabr_0565</name>
</gene>
<reference evidence="3" key="1">
    <citation type="submission" date="2011-02" db="EMBL/GenBank/DDBJ databases">
        <title>The complete genome of Planctomyces brasiliensis DSM 5305.</title>
        <authorList>
            <person name="Lucas S."/>
            <person name="Copeland A."/>
            <person name="Lapidus A."/>
            <person name="Bruce D."/>
            <person name="Goodwin L."/>
            <person name="Pitluck S."/>
            <person name="Kyrpides N."/>
            <person name="Mavromatis K."/>
            <person name="Pagani I."/>
            <person name="Ivanova N."/>
            <person name="Ovchinnikova G."/>
            <person name="Lu M."/>
            <person name="Detter J.C."/>
            <person name="Han C."/>
            <person name="Land M."/>
            <person name="Hauser L."/>
            <person name="Markowitz V."/>
            <person name="Cheng J.-F."/>
            <person name="Hugenholtz P."/>
            <person name="Woyke T."/>
            <person name="Wu D."/>
            <person name="Tindall B."/>
            <person name="Pomrenke H.G."/>
            <person name="Brambilla E."/>
            <person name="Klenk H.-P."/>
            <person name="Eisen J.A."/>
        </authorList>
    </citation>
    <scope>NUCLEOTIDE SEQUENCE [LARGE SCALE GENOMIC DNA]</scope>
    <source>
        <strain evidence="3">ATCC 49424 / DSM 5305 / JCM 21570 / NBRC 103401 / IFAM 1448</strain>
    </source>
</reference>
<dbReference type="HOGENOM" id="CLU_079359_1_0_0"/>
<evidence type="ECO:0000313" key="3">
    <source>
        <dbReference type="Proteomes" id="UP000006860"/>
    </source>
</evidence>
<accession>F0ST37</accession>
<evidence type="ECO:0000313" key="2">
    <source>
        <dbReference type="EMBL" id="ADY58192.1"/>
    </source>
</evidence>
<proteinExistence type="predicted"/>
<dbReference type="OrthoDB" id="785623at2"/>
<dbReference type="Pfam" id="PF08878">
    <property type="entry name" value="HamA"/>
    <property type="match status" value="1"/>
</dbReference>
<dbReference type="STRING" id="756272.Plabr_0565"/>
<dbReference type="EMBL" id="CP002546">
    <property type="protein sequence ID" value="ADY58192.1"/>
    <property type="molecule type" value="Genomic_DNA"/>
</dbReference>
<name>F0ST37_RUBBR</name>
<protein>
    <recommendedName>
        <fullName evidence="1">Anti-bacteriophage protein A/HamA C-terminal domain-containing protein</fullName>
    </recommendedName>
</protein>
<dbReference type="Proteomes" id="UP000006860">
    <property type="component" value="Chromosome"/>
</dbReference>
<feature type="domain" description="Anti-bacteriophage protein A/HamA C-terminal" evidence="1">
    <location>
        <begin position="12"/>
        <end position="281"/>
    </location>
</feature>
<dbReference type="RefSeq" id="WP_013626935.1">
    <property type="nucleotide sequence ID" value="NC_015174.1"/>
</dbReference>
<keyword evidence="3" id="KW-1185">Reference proteome</keyword>
<dbReference type="AlphaFoldDB" id="F0ST37"/>
<dbReference type="InterPro" id="IPR014976">
    <property type="entry name" value="AbpA_HamA_C"/>
</dbReference>
<dbReference type="KEGG" id="pbs:Plabr_0565"/>
<sequence>MVSRPQQFLSVRVTDCSSNPELSALCAGFELGSWRAEQLASHLIEWLPDFALTHSEIESLGPGNLVRLLSKAALTVYNAKTASYAKKEKGAEIGEILLHIATCHFLGSIPAISKYFYKDSQNDLVKGFDAVHVVPADDGLELCLGEVKFYKSISNAIRDVAAELETHLKRDYLRSEFALITNKIDNTWPYASDLELLLDKNTSLDDVFKRTAIPVLLGYECPLYTRHACISDQFIADLETKVQKHYASFSKKIQLPEMRVHLFLFPMKSKASLIKAFDKKLLQCQSIIP</sequence>